<dbReference type="InterPro" id="IPR050877">
    <property type="entry name" value="EMX-VAX-Noto_Homeobox_TFs"/>
</dbReference>
<evidence type="ECO:0000259" key="9">
    <source>
        <dbReference type="PROSITE" id="PS50071"/>
    </source>
</evidence>
<evidence type="ECO:0000256" key="3">
    <source>
        <dbReference type="ARBA" id="ARBA00023125"/>
    </source>
</evidence>
<dbReference type="InterPro" id="IPR009057">
    <property type="entry name" value="Homeodomain-like_sf"/>
</dbReference>
<feature type="compositionally biased region" description="Polar residues" evidence="8">
    <location>
        <begin position="20"/>
        <end position="29"/>
    </location>
</feature>
<feature type="region of interest" description="Disordered" evidence="8">
    <location>
        <begin position="158"/>
        <end position="216"/>
    </location>
</feature>
<dbReference type="PRINTS" id="PR00024">
    <property type="entry name" value="HOMEOBOX"/>
</dbReference>
<gene>
    <name evidence="10" type="ORF">MSPICULIGERA_LOCUS16297</name>
</gene>
<dbReference type="InterPro" id="IPR017970">
    <property type="entry name" value="Homeobox_CS"/>
</dbReference>
<dbReference type="GO" id="GO:0007420">
    <property type="term" value="P:brain development"/>
    <property type="evidence" value="ECO:0007669"/>
    <property type="project" value="TreeGrafter"/>
</dbReference>
<feature type="non-terminal residue" evidence="10">
    <location>
        <position position="243"/>
    </location>
</feature>
<feature type="DNA-binding region" description="Homeobox" evidence="6">
    <location>
        <begin position="105"/>
        <end position="164"/>
    </location>
</feature>
<dbReference type="GO" id="GO:0030182">
    <property type="term" value="P:neuron differentiation"/>
    <property type="evidence" value="ECO:0007669"/>
    <property type="project" value="TreeGrafter"/>
</dbReference>
<evidence type="ECO:0000256" key="8">
    <source>
        <dbReference type="SAM" id="MobiDB-lite"/>
    </source>
</evidence>
<reference evidence="10" key="1">
    <citation type="submission" date="2023-06" db="EMBL/GenBank/DDBJ databases">
        <authorList>
            <person name="Delattre M."/>
        </authorList>
    </citation>
    <scope>NUCLEOTIDE SEQUENCE</scope>
    <source>
        <strain evidence="10">AF72</strain>
    </source>
</reference>
<dbReference type="Pfam" id="PF00046">
    <property type="entry name" value="Homeodomain"/>
    <property type="match status" value="1"/>
</dbReference>
<dbReference type="InterPro" id="IPR000047">
    <property type="entry name" value="HTH_motif"/>
</dbReference>
<feature type="region of interest" description="Disordered" evidence="8">
    <location>
        <begin position="14"/>
        <end position="35"/>
    </location>
</feature>
<organism evidence="10 11">
    <name type="scientific">Mesorhabditis spiculigera</name>
    <dbReference type="NCBI Taxonomy" id="96644"/>
    <lineage>
        <taxon>Eukaryota</taxon>
        <taxon>Metazoa</taxon>
        <taxon>Ecdysozoa</taxon>
        <taxon>Nematoda</taxon>
        <taxon>Chromadorea</taxon>
        <taxon>Rhabditida</taxon>
        <taxon>Rhabditina</taxon>
        <taxon>Rhabditomorpha</taxon>
        <taxon>Rhabditoidea</taxon>
        <taxon>Rhabditidae</taxon>
        <taxon>Mesorhabditinae</taxon>
        <taxon>Mesorhabditis</taxon>
    </lineage>
</organism>
<dbReference type="CDD" id="cd00086">
    <property type="entry name" value="homeodomain"/>
    <property type="match status" value="1"/>
</dbReference>
<evidence type="ECO:0000256" key="4">
    <source>
        <dbReference type="ARBA" id="ARBA00023155"/>
    </source>
</evidence>
<proteinExistence type="inferred from homology"/>
<evidence type="ECO:0000256" key="2">
    <source>
        <dbReference type="ARBA" id="ARBA00007397"/>
    </source>
</evidence>
<dbReference type="GO" id="GO:0005634">
    <property type="term" value="C:nucleus"/>
    <property type="evidence" value="ECO:0007669"/>
    <property type="project" value="UniProtKB-SubCell"/>
</dbReference>
<dbReference type="AlphaFoldDB" id="A0AA36D1E4"/>
<evidence type="ECO:0000256" key="1">
    <source>
        <dbReference type="ARBA" id="ARBA00004123"/>
    </source>
</evidence>
<dbReference type="PANTHER" id="PTHR24339:SF28">
    <property type="entry name" value="E5-RELATED"/>
    <property type="match status" value="1"/>
</dbReference>
<comment type="similarity">
    <text evidence="2">Belongs to the EMX homeobox family.</text>
</comment>
<dbReference type="GO" id="GO:0000978">
    <property type="term" value="F:RNA polymerase II cis-regulatory region sequence-specific DNA binding"/>
    <property type="evidence" value="ECO:0007669"/>
    <property type="project" value="TreeGrafter"/>
</dbReference>
<dbReference type="PANTHER" id="PTHR24339">
    <property type="entry name" value="HOMEOBOX PROTEIN EMX-RELATED"/>
    <property type="match status" value="1"/>
</dbReference>
<dbReference type="SUPFAM" id="SSF46689">
    <property type="entry name" value="Homeodomain-like"/>
    <property type="match status" value="1"/>
</dbReference>
<keyword evidence="5 6" id="KW-0539">Nucleus</keyword>
<accession>A0AA36D1E4</accession>
<comment type="subcellular location">
    <subcellularLocation>
        <location evidence="1 6 7">Nucleus</location>
    </subcellularLocation>
</comment>
<dbReference type="EMBL" id="CATQJA010002653">
    <property type="protein sequence ID" value="CAJ0578033.1"/>
    <property type="molecule type" value="Genomic_DNA"/>
</dbReference>
<feature type="compositionally biased region" description="Basic and acidic residues" evidence="8">
    <location>
        <begin position="164"/>
        <end position="183"/>
    </location>
</feature>
<keyword evidence="4 6" id="KW-0371">Homeobox</keyword>
<dbReference type="GO" id="GO:0000981">
    <property type="term" value="F:DNA-binding transcription factor activity, RNA polymerase II-specific"/>
    <property type="evidence" value="ECO:0007669"/>
    <property type="project" value="InterPro"/>
</dbReference>
<keyword evidence="11" id="KW-1185">Reference proteome</keyword>
<sequence length="243" mass="26485">MALNFSIDRLVEPKKADDSPVQTQTDCSSPSPPTAGPSMHTLSYFDVFLPHVQMASANPFLGGVSENSQARMWSQQWMELLQQSSAAAHFGEAAAGLFLQPFRKSKRIRTAFSPAQLVQLEKAFEANHYVVGTERKQLASRLSLSETQVKVWFQNRRTKHKRVKTDGEGKSEATRENTPEDRTTSGSQLVESIEADSPPLDGNEHEETPPPLPSASSLAHHGVLMFLQNHAAAAAAAAAAHAV</sequence>
<evidence type="ECO:0000313" key="10">
    <source>
        <dbReference type="EMBL" id="CAJ0578033.1"/>
    </source>
</evidence>
<protein>
    <recommendedName>
        <fullName evidence="9">Homeobox domain-containing protein</fullName>
    </recommendedName>
</protein>
<keyword evidence="3 6" id="KW-0238">DNA-binding</keyword>
<dbReference type="Gene3D" id="1.10.10.60">
    <property type="entry name" value="Homeodomain-like"/>
    <property type="match status" value="1"/>
</dbReference>
<comment type="caution">
    <text evidence="10">The sequence shown here is derived from an EMBL/GenBank/DDBJ whole genome shotgun (WGS) entry which is preliminary data.</text>
</comment>
<evidence type="ECO:0000256" key="7">
    <source>
        <dbReference type="RuleBase" id="RU000682"/>
    </source>
</evidence>
<dbReference type="InterPro" id="IPR020479">
    <property type="entry name" value="HD_metazoa"/>
</dbReference>
<dbReference type="PROSITE" id="PS00027">
    <property type="entry name" value="HOMEOBOX_1"/>
    <property type="match status" value="1"/>
</dbReference>
<name>A0AA36D1E4_9BILA</name>
<evidence type="ECO:0000256" key="6">
    <source>
        <dbReference type="PROSITE-ProRule" id="PRU00108"/>
    </source>
</evidence>
<dbReference type="PRINTS" id="PR00031">
    <property type="entry name" value="HTHREPRESSR"/>
</dbReference>
<feature type="domain" description="Homeobox" evidence="9">
    <location>
        <begin position="103"/>
        <end position="163"/>
    </location>
</feature>
<dbReference type="Proteomes" id="UP001177023">
    <property type="component" value="Unassembled WGS sequence"/>
</dbReference>
<dbReference type="FunFam" id="1.10.10.60:FF:000081">
    <property type="entry name" value="Empty spiracles homeobox 2"/>
    <property type="match status" value="1"/>
</dbReference>
<dbReference type="InterPro" id="IPR001356">
    <property type="entry name" value="HD"/>
</dbReference>
<evidence type="ECO:0000256" key="5">
    <source>
        <dbReference type="ARBA" id="ARBA00023242"/>
    </source>
</evidence>
<dbReference type="SMART" id="SM00389">
    <property type="entry name" value="HOX"/>
    <property type="match status" value="1"/>
</dbReference>
<evidence type="ECO:0000313" key="11">
    <source>
        <dbReference type="Proteomes" id="UP001177023"/>
    </source>
</evidence>
<dbReference type="PROSITE" id="PS50071">
    <property type="entry name" value="HOMEOBOX_2"/>
    <property type="match status" value="1"/>
</dbReference>